<dbReference type="AlphaFoldDB" id="A0A4R6QHL2"/>
<proteinExistence type="predicted"/>
<accession>A0A4R6QHL2</accession>
<protein>
    <submittedName>
        <fullName evidence="3">Putative secreted protein with PEP-CTERM sorting signal</fullName>
    </submittedName>
</protein>
<evidence type="ECO:0000313" key="4">
    <source>
        <dbReference type="Proteomes" id="UP000295361"/>
    </source>
</evidence>
<evidence type="ECO:0000259" key="2">
    <source>
        <dbReference type="Pfam" id="PF07589"/>
    </source>
</evidence>
<sequence>MHSIFSRTLLATLAAVAASQSHAAVAVTEPFPNAGAYTQEYATVWFTEDISATTKLFQYAVINLGTAALQESYTDLGGNPQVIRHDWRTDTPFIKTYEVPILSAYAYGAIKQETIQSPQGWSYRFIDTAANPSSWTNTTGDSRFDNPYRVMQWYVDDSLAPGGDLISHMEQSGIRPQGEWLTRDQLSDYMTQEYTYPGYGGSECGLSLWHEACYGKGFSFEAEAGKVLGPDQTAWSLVTRTGGENIVIQPLPPRIGDPDLPVGSNGLSFNGGIAMVAAAPVPEPGSYALMLAGLLGLAALRRGSKTRA</sequence>
<feature type="domain" description="Ice-binding protein C-terminal" evidence="2">
    <location>
        <begin position="280"/>
        <end position="302"/>
    </location>
</feature>
<dbReference type="InParanoid" id="A0A4R6QHL2"/>
<organism evidence="3 4">
    <name type="scientific">Roseateles toxinivorans</name>
    <dbReference type="NCBI Taxonomy" id="270368"/>
    <lineage>
        <taxon>Bacteria</taxon>
        <taxon>Pseudomonadati</taxon>
        <taxon>Pseudomonadota</taxon>
        <taxon>Betaproteobacteria</taxon>
        <taxon>Burkholderiales</taxon>
        <taxon>Sphaerotilaceae</taxon>
        <taxon>Roseateles</taxon>
    </lineage>
</organism>
<keyword evidence="1" id="KW-0732">Signal</keyword>
<dbReference type="InterPro" id="IPR013424">
    <property type="entry name" value="Ice-binding_C"/>
</dbReference>
<dbReference type="RefSeq" id="WP_208115109.1">
    <property type="nucleotide sequence ID" value="NZ_SNXS01000011.1"/>
</dbReference>
<evidence type="ECO:0000256" key="1">
    <source>
        <dbReference type="SAM" id="SignalP"/>
    </source>
</evidence>
<feature type="chain" id="PRO_5020923810" evidence="1">
    <location>
        <begin position="24"/>
        <end position="308"/>
    </location>
</feature>
<gene>
    <name evidence="3" type="ORF">DES47_1112</name>
</gene>
<evidence type="ECO:0000313" key="3">
    <source>
        <dbReference type="EMBL" id="TDP61585.1"/>
    </source>
</evidence>
<dbReference type="Pfam" id="PF07589">
    <property type="entry name" value="PEP-CTERM"/>
    <property type="match status" value="1"/>
</dbReference>
<feature type="signal peptide" evidence="1">
    <location>
        <begin position="1"/>
        <end position="23"/>
    </location>
</feature>
<reference evidence="3 4" key="1">
    <citation type="submission" date="2019-03" db="EMBL/GenBank/DDBJ databases">
        <title>Genomic Encyclopedia of Type Strains, Phase IV (KMG-IV): sequencing the most valuable type-strain genomes for metagenomic binning, comparative biology and taxonomic classification.</title>
        <authorList>
            <person name="Goeker M."/>
        </authorList>
    </citation>
    <scope>NUCLEOTIDE SEQUENCE [LARGE SCALE GENOMIC DNA]</scope>
    <source>
        <strain evidence="3 4">DSM 16998</strain>
    </source>
</reference>
<dbReference type="EMBL" id="SNXS01000011">
    <property type="protein sequence ID" value="TDP61585.1"/>
    <property type="molecule type" value="Genomic_DNA"/>
</dbReference>
<name>A0A4R6QHL2_9BURK</name>
<dbReference type="Proteomes" id="UP000295361">
    <property type="component" value="Unassembled WGS sequence"/>
</dbReference>
<comment type="caution">
    <text evidence="3">The sequence shown here is derived from an EMBL/GenBank/DDBJ whole genome shotgun (WGS) entry which is preliminary data.</text>
</comment>
<keyword evidence="4" id="KW-1185">Reference proteome</keyword>
<dbReference type="NCBIfam" id="TIGR02595">
    <property type="entry name" value="PEP_CTERM"/>
    <property type="match status" value="1"/>
</dbReference>